<comment type="caution">
    <text evidence="3">The sequence shown here is derived from an EMBL/GenBank/DDBJ whole genome shotgun (WGS) entry which is preliminary data.</text>
</comment>
<feature type="region of interest" description="Disordered" evidence="1">
    <location>
        <begin position="360"/>
        <end position="558"/>
    </location>
</feature>
<evidence type="ECO:0000313" key="3">
    <source>
        <dbReference type="EMBL" id="KAL3778595.1"/>
    </source>
</evidence>
<dbReference type="AlphaFoldDB" id="A0ABD3NR86"/>
<gene>
    <name evidence="3" type="ORF">HJC23_007470</name>
</gene>
<dbReference type="SUPFAM" id="SSF46565">
    <property type="entry name" value="Chaperone J-domain"/>
    <property type="match status" value="1"/>
</dbReference>
<dbReference type="PRINTS" id="PR00625">
    <property type="entry name" value="JDOMAIN"/>
</dbReference>
<feature type="compositionally biased region" description="Basic and acidic residues" evidence="1">
    <location>
        <begin position="523"/>
        <end position="540"/>
    </location>
</feature>
<feature type="compositionally biased region" description="Basic and acidic residues" evidence="1">
    <location>
        <begin position="177"/>
        <end position="199"/>
    </location>
</feature>
<evidence type="ECO:0000256" key="1">
    <source>
        <dbReference type="SAM" id="MobiDB-lite"/>
    </source>
</evidence>
<keyword evidence="4" id="KW-1185">Reference proteome</keyword>
<feature type="region of interest" description="Disordered" evidence="1">
    <location>
        <begin position="93"/>
        <end position="267"/>
    </location>
</feature>
<feature type="compositionally biased region" description="Basic residues" evidence="1">
    <location>
        <begin position="136"/>
        <end position="146"/>
    </location>
</feature>
<dbReference type="Gene3D" id="1.10.287.110">
    <property type="entry name" value="DnaJ domain"/>
    <property type="match status" value="1"/>
</dbReference>
<organism evidence="3 4">
    <name type="scientific">Cyclotella cryptica</name>
    <dbReference type="NCBI Taxonomy" id="29204"/>
    <lineage>
        <taxon>Eukaryota</taxon>
        <taxon>Sar</taxon>
        <taxon>Stramenopiles</taxon>
        <taxon>Ochrophyta</taxon>
        <taxon>Bacillariophyta</taxon>
        <taxon>Coscinodiscophyceae</taxon>
        <taxon>Thalassiosirophycidae</taxon>
        <taxon>Stephanodiscales</taxon>
        <taxon>Stephanodiscaceae</taxon>
        <taxon>Cyclotella</taxon>
    </lineage>
</organism>
<protein>
    <recommendedName>
        <fullName evidence="2">J domain-containing protein</fullName>
    </recommendedName>
</protein>
<feature type="compositionally biased region" description="Basic and acidic residues" evidence="1">
    <location>
        <begin position="376"/>
        <end position="392"/>
    </location>
</feature>
<feature type="compositionally biased region" description="Basic and acidic residues" evidence="1">
    <location>
        <begin position="438"/>
        <end position="461"/>
    </location>
</feature>
<evidence type="ECO:0000313" key="4">
    <source>
        <dbReference type="Proteomes" id="UP001516023"/>
    </source>
</evidence>
<dbReference type="InterPro" id="IPR001623">
    <property type="entry name" value="DnaJ_domain"/>
</dbReference>
<feature type="domain" description="J" evidence="2">
    <location>
        <begin position="18"/>
        <end position="99"/>
    </location>
</feature>
<feature type="compositionally biased region" description="Basic residues" evidence="1">
    <location>
        <begin position="541"/>
        <end position="550"/>
    </location>
</feature>
<evidence type="ECO:0000259" key="2">
    <source>
        <dbReference type="PROSITE" id="PS50076"/>
    </source>
</evidence>
<accession>A0ABD3NR86</accession>
<feature type="compositionally biased region" description="Basic and acidic residues" evidence="1">
    <location>
        <begin position="406"/>
        <end position="425"/>
    </location>
</feature>
<dbReference type="Proteomes" id="UP001516023">
    <property type="component" value="Unassembled WGS sequence"/>
</dbReference>
<dbReference type="PROSITE" id="PS50076">
    <property type="entry name" value="DNAJ_2"/>
    <property type="match status" value="1"/>
</dbReference>
<proteinExistence type="predicted"/>
<feature type="compositionally biased region" description="Polar residues" evidence="1">
    <location>
        <begin position="95"/>
        <end position="107"/>
    </location>
</feature>
<dbReference type="EMBL" id="JABMIG020000427">
    <property type="protein sequence ID" value="KAL3778595.1"/>
    <property type="molecule type" value="Genomic_DNA"/>
</dbReference>
<feature type="compositionally biased region" description="Acidic residues" evidence="1">
    <location>
        <begin position="364"/>
        <end position="375"/>
    </location>
</feature>
<feature type="compositionally biased region" description="Acidic residues" evidence="1">
    <location>
        <begin position="200"/>
        <end position="218"/>
    </location>
</feature>
<sequence length="639" mass="71867">MSSPDRQAIERVYGPHPDLYQILNISQTASSTQIREAYFCLRYDIYQQLSNEAINVNGSGGSTLSEKERKEIEAKMDAVTGAFRILTDPGKRIQYDSSMMDNESTGDGPNVDGRDKRDDGGNDDEPPEAKRTVNSRIHRSVFRRRGNAASTKTPPSDEKLPPTTRSAAAGGMQYVRSRAETVRGFRKKNLDRSKSRDDEDGHDVDELEDDESFDSEVEEATRKKETAPNKYAKPAVKNSIVAQRKQRQLRNRSSSSKENHDEEVTSATVNHLDDVSTGLNTSTTSTVGMMYQEHLPVAVDNLNFREQMLYKNQMYMNSTANNTAANARGSKAPARDNIMVGRSRIASRYQAEERRDWLVTEDGAMVDDDPANDDDRENRMDRKTGSSHRIDKVASPTGVEEFQSIRMHDNVKKDSSANKKVDSSRTKSKSAASTSFDKPSRFSFDDETTHSQDDDDTRTFDDASTTYDDDTTNFDDTTVGDTLDETTLEESVVSYDDETYSSDMKKHSPGHKKGNRPEPILRGGEKYTSRGGKDVGDNRRVTIHSHRGRKGRSDDKDFADSMCPFPSITDIKEEVHGTYKDATSAFHQVLHAFVISPDDIDRMSDKIRDAKDELTENYQRQLKERKKVGKGNVGRELKL</sequence>
<name>A0ABD3NR86_9STRA</name>
<reference evidence="3 4" key="1">
    <citation type="journal article" date="2020" name="G3 (Bethesda)">
        <title>Improved Reference Genome for Cyclotella cryptica CCMP332, a Model for Cell Wall Morphogenesis, Salinity Adaptation, and Lipid Production in Diatoms (Bacillariophyta).</title>
        <authorList>
            <person name="Roberts W.R."/>
            <person name="Downey K.M."/>
            <person name="Ruck E.C."/>
            <person name="Traller J.C."/>
            <person name="Alverson A.J."/>
        </authorList>
    </citation>
    <scope>NUCLEOTIDE SEQUENCE [LARGE SCALE GENOMIC DNA]</scope>
    <source>
        <strain evidence="3 4">CCMP332</strain>
    </source>
</reference>
<dbReference type="InterPro" id="IPR036869">
    <property type="entry name" value="J_dom_sf"/>
</dbReference>